<dbReference type="EMBL" id="JAGGLL010000025">
    <property type="protein sequence ID" value="MBP2023245.1"/>
    <property type="molecule type" value="Genomic_DNA"/>
</dbReference>
<evidence type="ECO:0000259" key="1">
    <source>
        <dbReference type="Pfam" id="PF01471"/>
    </source>
</evidence>
<dbReference type="InterPro" id="IPR002477">
    <property type="entry name" value="Peptidoglycan-bd-like"/>
</dbReference>
<reference evidence="2 3" key="1">
    <citation type="submission" date="2021-03" db="EMBL/GenBank/DDBJ databases">
        <title>Genomic Encyclopedia of Type Strains, Phase IV (KMG-IV): sequencing the most valuable type-strain genomes for metagenomic binning, comparative biology and taxonomic classification.</title>
        <authorList>
            <person name="Goeker M."/>
        </authorList>
    </citation>
    <scope>NUCLEOTIDE SEQUENCE [LARGE SCALE GENOMIC DNA]</scope>
    <source>
        <strain evidence="2 3">DSM 28650</strain>
    </source>
</reference>
<name>A0ABS4K649_9CLOT</name>
<evidence type="ECO:0000313" key="2">
    <source>
        <dbReference type="EMBL" id="MBP2023245.1"/>
    </source>
</evidence>
<dbReference type="RefSeq" id="WP_021283035.1">
    <property type="nucleotide sequence ID" value="NZ_JAGGLL010000025.1"/>
</dbReference>
<dbReference type="InterPro" id="IPR036365">
    <property type="entry name" value="PGBD-like_sf"/>
</dbReference>
<dbReference type="InterPro" id="IPR036366">
    <property type="entry name" value="PGBDSf"/>
</dbReference>
<sequence length="476" mass="52984">MADIGRLQVQVFRGNTYVPITNARVTVTPTSSANTTTNATRETGTLTTNAEGQTQVIDLTAPPVELSLDENNTTQQPYSTCDVTVEAEGYETFIVRGCQILPETTALQVCNLNPADIVPPANAAGATTNGAVTEARNWWLREILEPARVVEVPANRLFGDFPPKIPEDPEKPLPPPPSGFVVLPRPVVPEFVVVHAGTPTNTAAPNYTVRFQDYIKNVASSEIYATWPENTIRANIYCILSFTLNRIYTEWYRGKGYKFDITNSTAFDHAFTYGRNIFDNINRIVDEIFTTYIRRRGAKQPLLTQYCDGRQVQCPGWLTQWGSKDLGDRGFTPYQILTNFYGTNIDLVQAEKVAGIPKSYPGYTLKIGSRGEPVRVIQTYLNRISQNYPAIPKVAVDGVYGPATANAVRTFQRIFNLPQTGEVDFATWYAISNIYVGVTKIAELRSTVEPSIETGLFIPPSPYRNDINVPTVRYRK</sequence>
<feature type="domain" description="Peptidoglycan binding-like" evidence="1">
    <location>
        <begin position="370"/>
        <end position="431"/>
    </location>
</feature>
<dbReference type="Proteomes" id="UP001519308">
    <property type="component" value="Unassembled WGS sequence"/>
</dbReference>
<dbReference type="SUPFAM" id="SSF47090">
    <property type="entry name" value="PGBD-like"/>
    <property type="match status" value="1"/>
</dbReference>
<keyword evidence="3" id="KW-1185">Reference proteome</keyword>
<protein>
    <submittedName>
        <fullName evidence="2">Peptidoglycan hydrolase-like protein with peptidoglycan-binding domain</fullName>
    </submittedName>
</protein>
<proteinExistence type="predicted"/>
<dbReference type="Gene3D" id="1.10.101.10">
    <property type="entry name" value="PGBD-like superfamily/PGBD"/>
    <property type="match status" value="1"/>
</dbReference>
<dbReference type="Pfam" id="PF01471">
    <property type="entry name" value="PG_binding_1"/>
    <property type="match status" value="1"/>
</dbReference>
<organism evidence="2 3">
    <name type="scientific">Clostridium punense</name>
    <dbReference type="NCBI Taxonomy" id="1054297"/>
    <lineage>
        <taxon>Bacteria</taxon>
        <taxon>Bacillati</taxon>
        <taxon>Bacillota</taxon>
        <taxon>Clostridia</taxon>
        <taxon>Eubacteriales</taxon>
        <taxon>Clostridiaceae</taxon>
        <taxon>Clostridium</taxon>
    </lineage>
</organism>
<accession>A0ABS4K649</accession>
<gene>
    <name evidence="2" type="ORF">J2Z44_003082</name>
</gene>
<evidence type="ECO:0000313" key="3">
    <source>
        <dbReference type="Proteomes" id="UP001519308"/>
    </source>
</evidence>
<comment type="caution">
    <text evidence="2">The sequence shown here is derived from an EMBL/GenBank/DDBJ whole genome shotgun (WGS) entry which is preliminary data.</text>
</comment>